<dbReference type="AlphaFoldDB" id="A0AAN6F761"/>
<gene>
    <name evidence="2" type="ORF">LTR82_017825</name>
</gene>
<evidence type="ECO:0000313" key="2">
    <source>
        <dbReference type="EMBL" id="KAK0302567.1"/>
    </source>
</evidence>
<accession>A0AAN6F761</accession>
<sequence length="255" mass="28525">METPKLFRRTARNANKFRQERNKTIFKKAWEYKTGLKHAKCDVQIGVLVKLEGKWEVYLSHTRRDWPINFEAMPDCKIIGSEEFLLPAERKKWLCGMDSDEESANDAPETFHEPFQQPQRLCGTTELTTPSQKRSRSADDSDGPMLYTASDDSDEQPAIKRKKGRISVDSAAAVAQTSSELCGPAQTAMLAPGSSGLSRLEPPALILRSSSSSRLYAREGTMIEASDRPMRAPSTPPTGRRSLFPKRRASTIFNG</sequence>
<feature type="region of interest" description="Disordered" evidence="1">
    <location>
        <begin position="220"/>
        <end position="255"/>
    </location>
</feature>
<proteinExistence type="predicted"/>
<feature type="region of interest" description="Disordered" evidence="1">
    <location>
        <begin position="99"/>
        <end position="166"/>
    </location>
</feature>
<reference evidence="2" key="1">
    <citation type="submission" date="2021-12" db="EMBL/GenBank/DDBJ databases">
        <title>Black yeast isolated from Biological Soil Crust.</title>
        <authorList>
            <person name="Kurbessoian T."/>
        </authorList>
    </citation>
    <scope>NUCLEOTIDE SEQUENCE</scope>
    <source>
        <strain evidence="2">CCFEE 5208</strain>
    </source>
</reference>
<comment type="caution">
    <text evidence="2">The sequence shown here is derived from an EMBL/GenBank/DDBJ whole genome shotgun (WGS) entry which is preliminary data.</text>
</comment>
<organism evidence="2 3">
    <name type="scientific">Friedmanniomyces endolithicus</name>
    <dbReference type="NCBI Taxonomy" id="329885"/>
    <lineage>
        <taxon>Eukaryota</taxon>
        <taxon>Fungi</taxon>
        <taxon>Dikarya</taxon>
        <taxon>Ascomycota</taxon>
        <taxon>Pezizomycotina</taxon>
        <taxon>Dothideomycetes</taxon>
        <taxon>Dothideomycetidae</taxon>
        <taxon>Mycosphaerellales</taxon>
        <taxon>Teratosphaeriaceae</taxon>
        <taxon>Friedmanniomyces</taxon>
    </lineage>
</organism>
<evidence type="ECO:0000256" key="1">
    <source>
        <dbReference type="SAM" id="MobiDB-lite"/>
    </source>
</evidence>
<name>A0AAN6F761_9PEZI</name>
<protein>
    <submittedName>
        <fullName evidence="2">Uncharacterized protein</fullName>
    </submittedName>
</protein>
<dbReference type="Proteomes" id="UP001168146">
    <property type="component" value="Unassembled WGS sequence"/>
</dbReference>
<dbReference type="EMBL" id="JASUXU010000180">
    <property type="protein sequence ID" value="KAK0302567.1"/>
    <property type="molecule type" value="Genomic_DNA"/>
</dbReference>
<evidence type="ECO:0000313" key="3">
    <source>
        <dbReference type="Proteomes" id="UP001168146"/>
    </source>
</evidence>